<evidence type="ECO:0000313" key="1">
    <source>
        <dbReference type="EMBL" id="KNC72526.1"/>
    </source>
</evidence>
<sequence>MIAKLKEKGVFNAANEPEQEIAYSIIVQSVDDSCAVALARITTAMNRQTEANLDVLTKKLDRMCITDGKNISGLSDRLEILFGQIADQ</sequence>
<dbReference type="EMBL" id="KQ246893">
    <property type="protein sequence ID" value="KNC72526.1"/>
    <property type="molecule type" value="Genomic_DNA"/>
</dbReference>
<organism evidence="1 2">
    <name type="scientific">Sphaeroforma arctica JP610</name>
    <dbReference type="NCBI Taxonomy" id="667725"/>
    <lineage>
        <taxon>Eukaryota</taxon>
        <taxon>Ichthyosporea</taxon>
        <taxon>Ichthyophonida</taxon>
        <taxon>Sphaeroforma</taxon>
    </lineage>
</organism>
<evidence type="ECO:0000313" key="2">
    <source>
        <dbReference type="Proteomes" id="UP000054560"/>
    </source>
</evidence>
<dbReference type="AlphaFoldDB" id="A0A0L0F7G7"/>
<dbReference type="Proteomes" id="UP000054560">
    <property type="component" value="Unassembled WGS sequence"/>
</dbReference>
<keyword evidence="2" id="KW-1185">Reference proteome</keyword>
<reference evidence="1 2" key="1">
    <citation type="submission" date="2011-02" db="EMBL/GenBank/DDBJ databases">
        <title>The Genome Sequence of Sphaeroforma arctica JP610.</title>
        <authorList>
            <consortium name="The Broad Institute Genome Sequencing Platform"/>
            <person name="Russ C."/>
            <person name="Cuomo C."/>
            <person name="Young S.K."/>
            <person name="Zeng Q."/>
            <person name="Gargeya S."/>
            <person name="Alvarado L."/>
            <person name="Berlin A."/>
            <person name="Chapman S.B."/>
            <person name="Chen Z."/>
            <person name="Freedman E."/>
            <person name="Gellesch M."/>
            <person name="Goldberg J."/>
            <person name="Griggs A."/>
            <person name="Gujja S."/>
            <person name="Heilman E."/>
            <person name="Heiman D."/>
            <person name="Howarth C."/>
            <person name="Mehta T."/>
            <person name="Neiman D."/>
            <person name="Pearson M."/>
            <person name="Roberts A."/>
            <person name="Saif S."/>
            <person name="Shea T."/>
            <person name="Shenoy N."/>
            <person name="Sisk P."/>
            <person name="Stolte C."/>
            <person name="Sykes S."/>
            <person name="White J."/>
            <person name="Yandava C."/>
            <person name="Burger G."/>
            <person name="Gray M.W."/>
            <person name="Holland P.W.H."/>
            <person name="King N."/>
            <person name="Lang F.B.F."/>
            <person name="Roger A.J."/>
            <person name="Ruiz-Trillo I."/>
            <person name="Haas B."/>
            <person name="Nusbaum C."/>
            <person name="Birren B."/>
        </authorList>
    </citation>
    <scope>NUCLEOTIDE SEQUENCE [LARGE SCALE GENOMIC DNA]</scope>
    <source>
        <strain evidence="1 2">JP610</strain>
    </source>
</reference>
<feature type="non-terminal residue" evidence="1">
    <location>
        <position position="88"/>
    </location>
</feature>
<dbReference type="GeneID" id="25915422"/>
<protein>
    <submittedName>
        <fullName evidence="1">Uncharacterized protein</fullName>
    </submittedName>
</protein>
<accession>A0A0L0F7G7</accession>
<name>A0A0L0F7G7_9EUKA</name>
<dbReference type="RefSeq" id="XP_014146428.1">
    <property type="nucleotide sequence ID" value="XM_014290953.1"/>
</dbReference>
<proteinExistence type="predicted"/>
<gene>
    <name evidence="1" type="ORF">SARC_14918</name>
</gene>